<evidence type="ECO:0000256" key="2">
    <source>
        <dbReference type="ARBA" id="ARBA00023125"/>
    </source>
</evidence>
<dbReference type="OrthoDB" id="9800374at2"/>
<keyword evidence="1 4" id="KW-0805">Transcription regulation</keyword>
<keyword evidence="2 4" id="KW-0238">DNA-binding</keyword>
<sequence length="181" mass="21157">MKDVEKLEKARSRCIDSLAQNLHLYGVNQSVGRLYGLLYFNEEPMTLDTMKDELGMSKTSMSTSVRQLQELKMVEKVWKKGTRKDLYESTDDWYQTFADLFSVKWRKGIQSNIDHISKSLGELIELIDHSDTSDEVKKAATIDKEKLEYALEYYDWLNRLVDSIESKEIFNLIPKKEEASR</sequence>
<dbReference type="SUPFAM" id="SSF46785">
    <property type="entry name" value="Winged helix' DNA-binding domain"/>
    <property type="match status" value="1"/>
</dbReference>
<dbReference type="STRING" id="1236971.JCM9152_4565"/>
<dbReference type="AlphaFoldDB" id="W4QM55"/>
<dbReference type="Proteomes" id="UP000018895">
    <property type="component" value="Unassembled WGS sequence"/>
</dbReference>
<evidence type="ECO:0000256" key="1">
    <source>
        <dbReference type="ARBA" id="ARBA00023015"/>
    </source>
</evidence>
<dbReference type="InterPro" id="IPR052362">
    <property type="entry name" value="HTH-GbsR_regulator"/>
</dbReference>
<evidence type="ECO:0000313" key="6">
    <source>
        <dbReference type="Proteomes" id="UP000018895"/>
    </source>
</evidence>
<dbReference type="GO" id="GO:0003677">
    <property type="term" value="F:DNA binding"/>
    <property type="evidence" value="ECO:0007669"/>
    <property type="project" value="UniProtKB-UniRule"/>
</dbReference>
<gene>
    <name evidence="5" type="ORF">JCM9152_4565</name>
</gene>
<evidence type="ECO:0000256" key="4">
    <source>
        <dbReference type="PIRNR" id="PIRNR006707"/>
    </source>
</evidence>
<reference evidence="5" key="1">
    <citation type="journal article" date="2014" name="Genome Announc.">
        <title>Draft Genome Sequences of Three Alkaliphilic Bacillus Strains, Bacillus wakoensis JCM 9140T, Bacillus akibai JCM 9157T, and Bacillus hemicellulosilyticus JCM 9152T.</title>
        <authorList>
            <person name="Yuki M."/>
            <person name="Oshima K."/>
            <person name="Suda W."/>
            <person name="Oshida Y."/>
            <person name="Kitamura K."/>
            <person name="Iida T."/>
            <person name="Hattori M."/>
            <person name="Ohkuma M."/>
        </authorList>
    </citation>
    <scope>NUCLEOTIDE SEQUENCE [LARGE SCALE GENOMIC DNA]</scope>
    <source>
        <strain evidence="5">JCM 9152</strain>
    </source>
</reference>
<dbReference type="EMBL" id="BAUU01000071">
    <property type="protein sequence ID" value="GAE32967.1"/>
    <property type="molecule type" value="Genomic_DNA"/>
</dbReference>
<evidence type="ECO:0000256" key="3">
    <source>
        <dbReference type="ARBA" id="ARBA00023163"/>
    </source>
</evidence>
<dbReference type="InterPro" id="IPR026282">
    <property type="entry name" value="MJ1563"/>
</dbReference>
<organism evidence="5 6">
    <name type="scientific">Halalkalibacter hemicellulosilyticusJCM 9152</name>
    <dbReference type="NCBI Taxonomy" id="1236971"/>
    <lineage>
        <taxon>Bacteria</taxon>
        <taxon>Bacillati</taxon>
        <taxon>Bacillota</taxon>
        <taxon>Bacilli</taxon>
        <taxon>Bacillales</taxon>
        <taxon>Bacillaceae</taxon>
        <taxon>Halalkalibacter</taxon>
    </lineage>
</organism>
<dbReference type="RefSeq" id="WP_035347661.1">
    <property type="nucleotide sequence ID" value="NZ_BAUU01000071.1"/>
</dbReference>
<name>W4QM55_9BACI</name>
<accession>W4QM55</accession>
<comment type="caution">
    <text evidence="5">The sequence shown here is derived from an EMBL/GenBank/DDBJ whole genome shotgun (WGS) entry which is preliminary data.</text>
</comment>
<keyword evidence="6" id="KW-1185">Reference proteome</keyword>
<protein>
    <recommendedName>
        <fullName evidence="4">HTH-type transcriptional regulator</fullName>
    </recommendedName>
</protein>
<evidence type="ECO:0000313" key="5">
    <source>
        <dbReference type="EMBL" id="GAE32967.1"/>
    </source>
</evidence>
<dbReference type="InterPro" id="IPR036390">
    <property type="entry name" value="WH_DNA-bd_sf"/>
</dbReference>
<comment type="similarity">
    <text evidence="4">Belongs to the GbsR family.</text>
</comment>
<dbReference type="PIRSF" id="PIRSF006707">
    <property type="entry name" value="MJ1563"/>
    <property type="match status" value="1"/>
</dbReference>
<keyword evidence="3 4" id="KW-0804">Transcription</keyword>
<dbReference type="PANTHER" id="PTHR38465">
    <property type="entry name" value="HTH-TYPE TRANSCRIPTIONAL REGULATOR MJ1563-RELATED"/>
    <property type="match status" value="1"/>
</dbReference>
<proteinExistence type="inferred from homology"/>
<dbReference type="InterPro" id="IPR036388">
    <property type="entry name" value="WH-like_DNA-bd_sf"/>
</dbReference>
<dbReference type="PANTHER" id="PTHR38465:SF1">
    <property type="entry name" value="HTH-TYPE TRANSCRIPTIONAL REGULATOR MJ1563-RELATED"/>
    <property type="match status" value="1"/>
</dbReference>
<dbReference type="Gene3D" id="1.10.10.10">
    <property type="entry name" value="Winged helix-like DNA-binding domain superfamily/Winged helix DNA-binding domain"/>
    <property type="match status" value="1"/>
</dbReference>